<sequence>MKVGWWRHLGPASLFSGATLSGFLCISSRVTALCSPSRPPLSLAGCLFGRICASVTDANRGACFPASDHRAELSDDRRHLTRQAQRPQKDLTAGDAHADISLPMTTLNGTLDPDVNWIRKKTSLGPGYIRTRCACLPHILPSNLPHPHGAYQSHGFPHPLKEPLEPEKWDLEPLTLWNYNHNLAHQAPSPPQVNGRRSLGPTGPTGPPGFSSPMLEGSSHVAKRTLRPRAQSLEVWYTFRFRMALLQSRAPCRAPINPQVKMSWPRRREQRPVSTAACPHHGGQRFLVHPPELGPLSAGFRPGPGPTAAEAAQPGQQDLRTGTGDVGCQGGPGPQVLAEWGTCQVEVGDGALGPHGGHRMRMQAAQIMVSPIAGTLGSRQVELSRQRGSSHPRLFPSCPSWSSVTRPSFPCPTFPSSCGNSFHEGAFEGLVVAAPLSLGLALPLLEPLVGGWTDLGTQSRVTTAAPSPASSPPPGTCSPTWVPVLPGRVLGRRGSKEEDGHVGCSLVPGLREVALHPGGGGGCWSLALVLLAATSTTPRAVHPQGPLQRDEAEGQPGWEKALSGVDSAHLLPSHRLLPLPGLSLPDTKKMLKLGRTIPSCRFTPAESPEGCVSRRHRWPLMATNGHRRPGEACRCLLPSSAASALRTTHFNIDLAGACSSVSHLQRPQPQTSALRSFRSSRLTAPAGRSQAHCLQLDVNSITGTWHLAFQGSAGEEGGTALEWKGDSHWMSPGRKLLGGPTSQPMIPDQFSGNCSPKLALVLIRCPPPAKESFQKKPATLLEAAEN</sequence>
<keyword evidence="3" id="KW-1185">Reference proteome</keyword>
<feature type="region of interest" description="Disordered" evidence="1">
    <location>
        <begin position="74"/>
        <end position="93"/>
    </location>
</feature>
<accession>A0A5N4CCP4</accession>
<feature type="region of interest" description="Disordered" evidence="1">
    <location>
        <begin position="460"/>
        <end position="482"/>
    </location>
</feature>
<proteinExistence type="predicted"/>
<comment type="caution">
    <text evidence="2">The sequence shown here is derived from an EMBL/GenBank/DDBJ whole genome shotgun (WGS) entry which is preliminary data.</text>
</comment>
<protein>
    <submittedName>
        <fullName evidence="2">Uncharacterized protein</fullName>
    </submittedName>
</protein>
<feature type="region of interest" description="Disordered" evidence="1">
    <location>
        <begin position="185"/>
        <end position="223"/>
    </location>
</feature>
<organism evidence="2 3">
    <name type="scientific">Camelus dromedarius</name>
    <name type="common">Dromedary</name>
    <name type="synonym">Arabian camel</name>
    <dbReference type="NCBI Taxonomy" id="9838"/>
    <lineage>
        <taxon>Eukaryota</taxon>
        <taxon>Metazoa</taxon>
        <taxon>Chordata</taxon>
        <taxon>Craniata</taxon>
        <taxon>Vertebrata</taxon>
        <taxon>Euteleostomi</taxon>
        <taxon>Mammalia</taxon>
        <taxon>Eutheria</taxon>
        <taxon>Laurasiatheria</taxon>
        <taxon>Artiodactyla</taxon>
        <taxon>Tylopoda</taxon>
        <taxon>Camelidae</taxon>
        <taxon>Camelus</taxon>
    </lineage>
</organism>
<evidence type="ECO:0000313" key="3">
    <source>
        <dbReference type="Proteomes" id="UP000299084"/>
    </source>
</evidence>
<dbReference type="EMBL" id="JWIN03000028">
    <property type="protein sequence ID" value="KAB1256713.1"/>
    <property type="molecule type" value="Genomic_DNA"/>
</dbReference>
<reference evidence="2 3" key="1">
    <citation type="journal article" date="2019" name="Mol. Ecol. Resour.">
        <title>Improving Illumina assemblies with Hi-C and long reads: an example with the North African dromedary.</title>
        <authorList>
            <person name="Elbers J.P."/>
            <person name="Rogers M.F."/>
            <person name="Perelman P.L."/>
            <person name="Proskuryakova A.A."/>
            <person name="Serdyukova N.A."/>
            <person name="Johnson W.E."/>
            <person name="Horin P."/>
            <person name="Corander J."/>
            <person name="Murphy D."/>
            <person name="Burger P.A."/>
        </authorList>
    </citation>
    <scope>NUCLEOTIDE SEQUENCE [LARGE SCALE GENOMIC DNA]</scope>
    <source>
        <strain evidence="2">Drom800</strain>
        <tissue evidence="2">Blood</tissue>
    </source>
</reference>
<evidence type="ECO:0000313" key="2">
    <source>
        <dbReference type="EMBL" id="KAB1256713.1"/>
    </source>
</evidence>
<evidence type="ECO:0000256" key="1">
    <source>
        <dbReference type="SAM" id="MobiDB-lite"/>
    </source>
</evidence>
<dbReference type="Proteomes" id="UP000299084">
    <property type="component" value="Unassembled WGS sequence"/>
</dbReference>
<name>A0A5N4CCP4_CAMDR</name>
<dbReference type="AlphaFoldDB" id="A0A5N4CCP4"/>
<gene>
    <name evidence="2" type="ORF">Cadr_000030009</name>
</gene>